<evidence type="ECO:0000256" key="3">
    <source>
        <dbReference type="ARBA" id="ARBA00023004"/>
    </source>
</evidence>
<dbReference type="Gene3D" id="1.10.1670.10">
    <property type="entry name" value="Helix-hairpin-Helix base-excision DNA repair enzymes (C-terminal)"/>
    <property type="match status" value="1"/>
</dbReference>
<reference evidence="6" key="1">
    <citation type="journal article" date="2021" name="ISME J.">
        <title>Genomic evolution of the class Acidithiobacillia: deep-branching Proteobacteria living in extreme acidic conditions.</title>
        <authorList>
            <person name="Moya-Beltran A."/>
            <person name="Beard S."/>
            <person name="Rojas-Villalobos C."/>
            <person name="Issotta F."/>
            <person name="Gallardo Y."/>
            <person name="Ulloa R."/>
            <person name="Giaveno A."/>
            <person name="Degli Esposti M."/>
            <person name="Johnson D.B."/>
            <person name="Quatrini R."/>
        </authorList>
    </citation>
    <scope>NUCLEOTIDE SEQUENCE</scope>
    <source>
        <strain evidence="6">VAN18-1</strain>
    </source>
</reference>
<sequence length="230" mass="26061">MTASVNDWQWLYRQLLDRWGVQHWWPAKTPFEVMVGAILTQNTAWSNVEKAIARLQAADLMGVEKILASNDANLESCLHPSGYYRVKARRLRALCAFLQEEGCAELPESLRERGALANLRRKLLQVHGVGEETADSILLYALQLPIMVVDAYTKRIASRLGWCTERVTYAELQRDIESALVPGDVAMRNELHALLVELGKNICRPRRPFCSQCPLRRRCAYGAGQERPGN</sequence>
<gene>
    <name evidence="6" type="ORF">HFQ13_14190</name>
</gene>
<name>A0AAE3CKX8_9PROT</name>
<dbReference type="InterPro" id="IPR023170">
    <property type="entry name" value="HhH_base_excis_C"/>
</dbReference>
<dbReference type="PANTHER" id="PTHR10359:SF19">
    <property type="entry name" value="DNA REPAIR GLYCOSYLASE MJ1434-RELATED"/>
    <property type="match status" value="1"/>
</dbReference>
<keyword evidence="7" id="KW-1185">Reference proteome</keyword>
<organism evidence="6 7">
    <name type="scientific">Igneacidithiobacillus copahuensis</name>
    <dbReference type="NCBI Taxonomy" id="2724909"/>
    <lineage>
        <taxon>Bacteria</taxon>
        <taxon>Pseudomonadati</taxon>
        <taxon>Pseudomonadota</taxon>
        <taxon>Acidithiobacillia</taxon>
        <taxon>Acidithiobacillales</taxon>
        <taxon>Acidithiobacillaceae</taxon>
        <taxon>Igneacidithiobacillus</taxon>
    </lineage>
</organism>
<dbReference type="InterPro" id="IPR003265">
    <property type="entry name" value="HhH-GPD_domain"/>
</dbReference>
<comment type="caution">
    <text evidence="6">The sequence shown here is derived from an EMBL/GenBank/DDBJ whole genome shotgun (WGS) entry which is preliminary data.</text>
</comment>
<dbReference type="PANTHER" id="PTHR10359">
    <property type="entry name" value="A/G-SPECIFIC ADENINE GLYCOSYLASE/ENDONUCLEASE III"/>
    <property type="match status" value="1"/>
</dbReference>
<dbReference type="RefSeq" id="WP_215873252.1">
    <property type="nucleotide sequence ID" value="NZ_JAAXYO010000196.1"/>
</dbReference>
<dbReference type="GO" id="GO:0046872">
    <property type="term" value="F:metal ion binding"/>
    <property type="evidence" value="ECO:0007669"/>
    <property type="project" value="UniProtKB-KW"/>
</dbReference>
<keyword evidence="6" id="KW-0378">Hydrolase</keyword>
<dbReference type="AlphaFoldDB" id="A0AAE3CKX8"/>
<dbReference type="Gene3D" id="1.10.340.30">
    <property type="entry name" value="Hypothetical protein, domain 2"/>
    <property type="match status" value="1"/>
</dbReference>
<dbReference type="Proteomes" id="UP001197378">
    <property type="component" value="Unassembled WGS sequence"/>
</dbReference>
<keyword evidence="1" id="KW-0004">4Fe-4S</keyword>
<evidence type="ECO:0000313" key="7">
    <source>
        <dbReference type="Proteomes" id="UP001197378"/>
    </source>
</evidence>
<protein>
    <submittedName>
        <fullName evidence="6">Endonuclease</fullName>
    </submittedName>
</protein>
<evidence type="ECO:0000256" key="4">
    <source>
        <dbReference type="ARBA" id="ARBA00023014"/>
    </source>
</evidence>
<dbReference type="CDD" id="cd00056">
    <property type="entry name" value="ENDO3c"/>
    <property type="match status" value="1"/>
</dbReference>
<accession>A0AAE3CKX8</accession>
<keyword evidence="6" id="KW-0255">Endonuclease</keyword>
<evidence type="ECO:0000259" key="5">
    <source>
        <dbReference type="SMART" id="SM00478"/>
    </source>
</evidence>
<dbReference type="GO" id="GO:0004519">
    <property type="term" value="F:endonuclease activity"/>
    <property type="evidence" value="ECO:0007669"/>
    <property type="project" value="UniProtKB-KW"/>
</dbReference>
<dbReference type="Pfam" id="PF00730">
    <property type="entry name" value="HhH-GPD"/>
    <property type="match status" value="1"/>
</dbReference>
<keyword evidence="3" id="KW-0408">Iron</keyword>
<feature type="domain" description="HhH-GPD" evidence="5">
    <location>
        <begin position="39"/>
        <end position="201"/>
    </location>
</feature>
<evidence type="ECO:0000256" key="1">
    <source>
        <dbReference type="ARBA" id="ARBA00022485"/>
    </source>
</evidence>
<evidence type="ECO:0000313" key="6">
    <source>
        <dbReference type="EMBL" id="MBU2789336.1"/>
    </source>
</evidence>
<dbReference type="EMBL" id="JAAXYO010000196">
    <property type="protein sequence ID" value="MBU2789336.1"/>
    <property type="molecule type" value="Genomic_DNA"/>
</dbReference>
<keyword evidence="4" id="KW-0411">Iron-sulfur</keyword>
<dbReference type="SUPFAM" id="SSF48150">
    <property type="entry name" value="DNA-glycosylase"/>
    <property type="match status" value="1"/>
</dbReference>
<dbReference type="GO" id="GO:0006284">
    <property type="term" value="P:base-excision repair"/>
    <property type="evidence" value="ECO:0007669"/>
    <property type="project" value="InterPro"/>
</dbReference>
<dbReference type="SMART" id="SM00478">
    <property type="entry name" value="ENDO3c"/>
    <property type="match status" value="1"/>
</dbReference>
<evidence type="ECO:0000256" key="2">
    <source>
        <dbReference type="ARBA" id="ARBA00022723"/>
    </source>
</evidence>
<dbReference type="InterPro" id="IPR011257">
    <property type="entry name" value="DNA_glycosylase"/>
</dbReference>
<keyword evidence="2" id="KW-0479">Metal-binding</keyword>
<proteinExistence type="predicted"/>
<dbReference type="PIRSF" id="PIRSF001435">
    <property type="entry name" value="Nth"/>
    <property type="match status" value="1"/>
</dbReference>
<dbReference type="GO" id="GO:0051539">
    <property type="term" value="F:4 iron, 4 sulfur cluster binding"/>
    <property type="evidence" value="ECO:0007669"/>
    <property type="project" value="UniProtKB-KW"/>
</dbReference>
<keyword evidence="6" id="KW-0540">Nuclease</keyword>